<name>A0A9D2C5R9_9FIRM</name>
<organism evidence="7 8">
    <name type="scientific">Candidatus Eisenbergiella pullistercoris</name>
    <dbReference type="NCBI Taxonomy" id="2838555"/>
    <lineage>
        <taxon>Bacteria</taxon>
        <taxon>Bacillati</taxon>
        <taxon>Bacillota</taxon>
        <taxon>Clostridia</taxon>
        <taxon>Lachnospirales</taxon>
        <taxon>Lachnospiraceae</taxon>
        <taxon>Eisenbergiella</taxon>
    </lineage>
</organism>
<feature type="transmembrane region" description="Helical" evidence="6">
    <location>
        <begin position="122"/>
        <end position="142"/>
    </location>
</feature>
<evidence type="ECO:0000256" key="4">
    <source>
        <dbReference type="ARBA" id="ARBA00022989"/>
    </source>
</evidence>
<dbReference type="InterPro" id="IPR002797">
    <property type="entry name" value="Polysacc_synth"/>
</dbReference>
<reference evidence="7" key="1">
    <citation type="journal article" date="2021" name="PeerJ">
        <title>Extensive microbial diversity within the chicken gut microbiome revealed by metagenomics and culture.</title>
        <authorList>
            <person name="Gilroy R."/>
            <person name="Ravi A."/>
            <person name="Getino M."/>
            <person name="Pursley I."/>
            <person name="Horton D.L."/>
            <person name="Alikhan N.F."/>
            <person name="Baker D."/>
            <person name="Gharbi K."/>
            <person name="Hall N."/>
            <person name="Watson M."/>
            <person name="Adriaenssens E.M."/>
            <person name="Foster-Nyarko E."/>
            <person name="Jarju S."/>
            <person name="Secka A."/>
            <person name="Antonio M."/>
            <person name="Oren A."/>
            <person name="Chaudhuri R.R."/>
            <person name="La Ragione R."/>
            <person name="Hildebrand F."/>
            <person name="Pallen M.J."/>
        </authorList>
    </citation>
    <scope>NUCLEOTIDE SEQUENCE</scope>
    <source>
        <strain evidence="7">ChiSxjej3B15-24422</strain>
    </source>
</reference>
<sequence length="543" mass="57494">MNQTRRSGHRKSGLVTALALLAGALAVYKRIPLTNRIGDNGNAYFGMAYDTFLFFFLLCGHASQTVVAQMTAARCAKGQYRNTRRVWNAAVLCTLILGIAGSAAMALSAGILAGGLFRTQEAAFVIRCMAPSVLIASLAGALRGYFQGMGSMVPTAFSRFAEELAGFLLMFSLVSGLGGYGKKVGALLFQPDYEQAFGAGGAALAFGAGSLISLLLLAVLYFLFQGSFRRRERKDAGRAAEDYGSIGRRIAAAALPAILTGFAMQGSFILDQVLFMRLMPAGADSAVQWGIYTGKYRILSSIPAMLTAAVCTGLIPSLSVSHTGMNPGRTREKAFLMLKLSLALSLPFAVWSAVTADSLIPALFTAGDMETAARLLRLGCVSMVLQALAVGIACILQGLGRERLLFIGAAVSLILHTVLLSVLLHSLGMGTDGVIWAVTALYGVFVILGMVFVLRTGALNGDWGRLIGIPAISSAVMGLAVYLMNRFLSAVLDGKLLCLLCFAAGLILYLLLMLSMRSLSRRELKSVPGGGALLALGRLLRFY</sequence>
<feature type="transmembrane region" description="Helical" evidence="6">
    <location>
        <begin position="163"/>
        <end position="181"/>
    </location>
</feature>
<comment type="subcellular location">
    <subcellularLocation>
        <location evidence="1">Cell membrane</location>
        <topology evidence="1">Multi-pass membrane protein</topology>
    </subcellularLocation>
</comment>
<dbReference type="EMBL" id="DXDD01000001">
    <property type="protein sequence ID" value="HIY59079.1"/>
    <property type="molecule type" value="Genomic_DNA"/>
</dbReference>
<feature type="transmembrane region" description="Helical" evidence="6">
    <location>
        <begin position="302"/>
        <end position="322"/>
    </location>
</feature>
<feature type="transmembrane region" description="Helical" evidence="6">
    <location>
        <begin position="433"/>
        <end position="454"/>
    </location>
</feature>
<feature type="transmembrane region" description="Helical" evidence="6">
    <location>
        <begin position="42"/>
        <end position="68"/>
    </location>
</feature>
<protein>
    <submittedName>
        <fullName evidence="7">Polysaccharide biosynthesis C-terminal domain-containing protein</fullName>
    </submittedName>
</protein>
<evidence type="ECO:0000313" key="7">
    <source>
        <dbReference type="EMBL" id="HIY59079.1"/>
    </source>
</evidence>
<feature type="transmembrane region" description="Helical" evidence="6">
    <location>
        <begin position="334"/>
        <end position="354"/>
    </location>
</feature>
<evidence type="ECO:0000256" key="1">
    <source>
        <dbReference type="ARBA" id="ARBA00004651"/>
    </source>
</evidence>
<feature type="transmembrane region" description="Helical" evidence="6">
    <location>
        <begin position="89"/>
        <end position="116"/>
    </location>
</feature>
<keyword evidence="4 6" id="KW-1133">Transmembrane helix</keyword>
<proteinExistence type="predicted"/>
<dbReference type="PANTHER" id="PTHR30250">
    <property type="entry name" value="PST FAMILY PREDICTED COLANIC ACID TRANSPORTER"/>
    <property type="match status" value="1"/>
</dbReference>
<keyword evidence="5 6" id="KW-0472">Membrane</keyword>
<evidence type="ECO:0000256" key="6">
    <source>
        <dbReference type="SAM" id="Phobius"/>
    </source>
</evidence>
<gene>
    <name evidence="7" type="ORF">H9831_00120</name>
</gene>
<feature type="transmembrane region" description="Helical" evidence="6">
    <location>
        <begin position="250"/>
        <end position="270"/>
    </location>
</feature>
<evidence type="ECO:0000313" key="8">
    <source>
        <dbReference type="Proteomes" id="UP000824007"/>
    </source>
</evidence>
<evidence type="ECO:0000256" key="5">
    <source>
        <dbReference type="ARBA" id="ARBA00023136"/>
    </source>
</evidence>
<feature type="transmembrane region" description="Helical" evidence="6">
    <location>
        <begin position="404"/>
        <end position="427"/>
    </location>
</feature>
<feature type="transmembrane region" description="Helical" evidence="6">
    <location>
        <begin position="466"/>
        <end position="484"/>
    </location>
</feature>
<accession>A0A9D2C5R9</accession>
<dbReference type="Proteomes" id="UP000824007">
    <property type="component" value="Unassembled WGS sequence"/>
</dbReference>
<reference evidence="7" key="2">
    <citation type="submission" date="2021-04" db="EMBL/GenBank/DDBJ databases">
        <authorList>
            <person name="Gilroy R."/>
        </authorList>
    </citation>
    <scope>NUCLEOTIDE SEQUENCE</scope>
    <source>
        <strain evidence="7">ChiSxjej3B15-24422</strain>
    </source>
</reference>
<dbReference type="AlphaFoldDB" id="A0A9D2C5R9"/>
<evidence type="ECO:0000256" key="2">
    <source>
        <dbReference type="ARBA" id="ARBA00022475"/>
    </source>
</evidence>
<keyword evidence="3 6" id="KW-0812">Transmembrane</keyword>
<feature type="transmembrane region" description="Helical" evidence="6">
    <location>
        <begin position="374"/>
        <end position="397"/>
    </location>
</feature>
<feature type="transmembrane region" description="Helical" evidence="6">
    <location>
        <begin position="201"/>
        <end position="224"/>
    </location>
</feature>
<comment type="caution">
    <text evidence="7">The sequence shown here is derived from an EMBL/GenBank/DDBJ whole genome shotgun (WGS) entry which is preliminary data.</text>
</comment>
<feature type="transmembrane region" description="Helical" evidence="6">
    <location>
        <begin position="496"/>
        <end position="516"/>
    </location>
</feature>
<dbReference type="InterPro" id="IPR050833">
    <property type="entry name" value="Poly_Biosynth_Transport"/>
</dbReference>
<dbReference type="Pfam" id="PF01943">
    <property type="entry name" value="Polysacc_synt"/>
    <property type="match status" value="1"/>
</dbReference>
<dbReference type="GO" id="GO:0005886">
    <property type="term" value="C:plasma membrane"/>
    <property type="evidence" value="ECO:0007669"/>
    <property type="project" value="UniProtKB-SubCell"/>
</dbReference>
<evidence type="ECO:0000256" key="3">
    <source>
        <dbReference type="ARBA" id="ARBA00022692"/>
    </source>
</evidence>
<dbReference type="PANTHER" id="PTHR30250:SF21">
    <property type="entry name" value="LIPID II FLIPPASE MURJ"/>
    <property type="match status" value="1"/>
</dbReference>
<keyword evidence="2" id="KW-1003">Cell membrane</keyword>